<reference evidence="2" key="1">
    <citation type="submission" date="2018-05" db="EMBL/GenBank/DDBJ databases">
        <title>Luteimonas pekinense sp. nov., isolated from human Meibomian gland secretions, Beijing, China.</title>
        <authorList>
            <person name="Wen T."/>
            <person name="Bai H."/>
            <person name="Lv H."/>
        </authorList>
    </citation>
    <scope>NUCLEOTIDE SEQUENCE [LARGE SCALE GENOMIC DNA]</scope>
    <source>
        <strain evidence="2">83-4</strain>
    </source>
</reference>
<gene>
    <name evidence="1" type="ORF">DCD74_02415</name>
</gene>
<organism evidence="1 2">
    <name type="scientific">Solilutibacter oculi</name>
    <dbReference type="NCBI Taxonomy" id="2698682"/>
    <lineage>
        <taxon>Bacteria</taxon>
        <taxon>Pseudomonadati</taxon>
        <taxon>Pseudomonadota</taxon>
        <taxon>Gammaproteobacteria</taxon>
        <taxon>Lysobacterales</taxon>
        <taxon>Lysobacteraceae</taxon>
        <taxon>Solilutibacter</taxon>
    </lineage>
</organism>
<dbReference type="EMBL" id="CP029556">
    <property type="protein sequence ID" value="AXA83697.1"/>
    <property type="molecule type" value="Genomic_DNA"/>
</dbReference>
<name>A0A344J3T7_9GAMM</name>
<dbReference type="AlphaFoldDB" id="A0A344J3T7"/>
<sequence>MAQDVIAKLALQIRPMAKQRLKRLRLAFEEGTDFLTVQLPLMCDRVHAPGGLMHGQGGVHVDLELTFGDVLPRLHVLAQLRVLRDGRGALVPAVAKPGPARTRQHCDHQHCNAGIRKKPRRARQGENLLHGHVGPPGQPAAM</sequence>
<evidence type="ECO:0000313" key="1">
    <source>
        <dbReference type="EMBL" id="AXA83697.1"/>
    </source>
</evidence>
<evidence type="ECO:0000313" key="2">
    <source>
        <dbReference type="Proteomes" id="UP000251842"/>
    </source>
</evidence>
<accession>A0A344J3T7</accession>
<dbReference type="KEGG" id="lue:DCD74_02415"/>
<proteinExistence type="predicted"/>
<protein>
    <submittedName>
        <fullName evidence="1">Uncharacterized protein</fullName>
    </submittedName>
</protein>
<dbReference type="Proteomes" id="UP000251842">
    <property type="component" value="Chromosome"/>
</dbReference>
<keyword evidence="2" id="KW-1185">Reference proteome</keyword>